<evidence type="ECO:0000256" key="1">
    <source>
        <dbReference type="SAM" id="Phobius"/>
    </source>
</evidence>
<dbReference type="AlphaFoldDB" id="A0A1D7TI80"/>
<accession>A0A1D7TI80</accession>
<keyword evidence="1" id="KW-1133">Transmembrane helix</keyword>
<dbReference type="KEGG" id="shal:SHALO_0869"/>
<sequence length="178" mass="20497">MALKILSYATVLFFGMMIFLMIKEPYTIDMLDANGNLVPEVELFNAQNYQLKENSIESIVHSEYVARYKDFDKLYVIHAGHKTKEGLRGILTSDEGTLQDNVMHFMTNSHYYRDDGVSLEGEDIYYDLKQEILSSEKPFIFAQKQSRSHGLSFVYQMKEGTISATNIHSFIQQLGKTK</sequence>
<dbReference type="RefSeq" id="WP_069477518.1">
    <property type="nucleotide sequence ID" value="NZ_CP017111.1"/>
</dbReference>
<dbReference type="EMBL" id="CP017111">
    <property type="protein sequence ID" value="AOO64650.1"/>
    <property type="molecule type" value="Genomic_DNA"/>
</dbReference>
<proteinExistence type="predicted"/>
<name>A0A1D7TI80_9BACT</name>
<evidence type="ECO:0000313" key="3">
    <source>
        <dbReference type="Proteomes" id="UP000094609"/>
    </source>
</evidence>
<keyword evidence="3" id="KW-1185">Reference proteome</keyword>
<protein>
    <submittedName>
        <fullName evidence="2">Uncharacterized protein</fullName>
    </submittedName>
</protein>
<feature type="transmembrane region" description="Helical" evidence="1">
    <location>
        <begin position="6"/>
        <end position="22"/>
    </location>
</feature>
<dbReference type="STRING" id="1193502.SHALO_0869"/>
<dbReference type="PATRIC" id="fig|1193502.14.peg.877"/>
<organism evidence="2 3">
    <name type="scientific">Sulfurospirillum halorespirans DSM 13726</name>
    <dbReference type="NCBI Taxonomy" id="1193502"/>
    <lineage>
        <taxon>Bacteria</taxon>
        <taxon>Pseudomonadati</taxon>
        <taxon>Campylobacterota</taxon>
        <taxon>Epsilonproteobacteria</taxon>
        <taxon>Campylobacterales</taxon>
        <taxon>Sulfurospirillaceae</taxon>
        <taxon>Sulfurospirillum</taxon>
    </lineage>
</organism>
<keyword evidence="1" id="KW-0812">Transmembrane</keyword>
<keyword evidence="1" id="KW-0472">Membrane</keyword>
<evidence type="ECO:0000313" key="2">
    <source>
        <dbReference type="EMBL" id="AOO64650.1"/>
    </source>
</evidence>
<dbReference type="Proteomes" id="UP000094609">
    <property type="component" value="Chromosome"/>
</dbReference>
<gene>
    <name evidence="2" type="ORF">SHALO_0869</name>
</gene>
<reference evidence="3" key="1">
    <citation type="submission" date="2016-08" db="EMBL/GenBank/DDBJ databases">
        <title>Complete genome sequence of the organohalide-respiring Epsilonproteobacterium Sulfurospirillum halorespirans.</title>
        <authorList>
            <person name="Goris T."/>
            <person name="Zimmermann J."/>
            <person name="Schenz B."/>
            <person name="Lemos M."/>
            <person name="Hackermueller J."/>
            <person name="Diekert G."/>
        </authorList>
    </citation>
    <scope>NUCLEOTIDE SEQUENCE [LARGE SCALE GENOMIC DNA]</scope>
    <source>
        <strain>DSM 13726</strain>
        <strain evidence="3">PCE-M2</strain>
    </source>
</reference>